<evidence type="ECO:0000259" key="10">
    <source>
        <dbReference type="PROSITE" id="PS51779"/>
    </source>
</evidence>
<comment type="subcellular location">
    <subcellularLocation>
        <location evidence="9">Cell inner membrane</location>
        <topology evidence="9">Single-pass type II membrane protein</topology>
    </subcellularLocation>
    <subcellularLocation>
        <location evidence="1">Membrane</location>
    </subcellularLocation>
    <text evidence="9">Localizes to the division septum.</text>
</comment>
<evidence type="ECO:0000256" key="2">
    <source>
        <dbReference type="ARBA" id="ARBA00022475"/>
    </source>
</evidence>
<evidence type="ECO:0000256" key="1">
    <source>
        <dbReference type="ARBA" id="ARBA00004370"/>
    </source>
</evidence>
<dbReference type="InterPro" id="IPR034746">
    <property type="entry name" value="POTRA"/>
</dbReference>
<dbReference type="AlphaFoldDB" id="A0A239GRL1"/>
<keyword evidence="3 9" id="KW-0997">Cell inner membrane</keyword>
<keyword evidence="6 9" id="KW-1133">Transmembrane helix</keyword>
<evidence type="ECO:0000313" key="12">
    <source>
        <dbReference type="Proteomes" id="UP000198426"/>
    </source>
</evidence>
<feature type="domain" description="POTRA" evidence="10">
    <location>
        <begin position="80"/>
        <end position="148"/>
    </location>
</feature>
<protein>
    <recommendedName>
        <fullName evidence="9">Cell division protein FtsQ</fullName>
    </recommendedName>
</protein>
<proteinExistence type="inferred from homology"/>
<dbReference type="EMBL" id="FZOY01000003">
    <property type="protein sequence ID" value="SNS71780.1"/>
    <property type="molecule type" value="Genomic_DNA"/>
</dbReference>
<keyword evidence="2 9" id="KW-1003">Cell membrane</keyword>
<evidence type="ECO:0000256" key="8">
    <source>
        <dbReference type="ARBA" id="ARBA00023306"/>
    </source>
</evidence>
<dbReference type="Proteomes" id="UP000198426">
    <property type="component" value="Unassembled WGS sequence"/>
</dbReference>
<evidence type="ECO:0000256" key="3">
    <source>
        <dbReference type="ARBA" id="ARBA00022519"/>
    </source>
</evidence>
<sequence>MQSLTRPAEAPRHDPAPSRWSYRMNRLWLTPAYRRVLRIGAPVLLIGAGVGWYLSDESRVNAITESWQETLRAIEERPEFMVKVMSVEGASEELAEAVREELALRLPISSFDLDLDAMRQRLVAFNAVADARLRVRPGGVLAVEIDERKPAVLWRHSQGLGLLDAEGEMVAGASSRADWPDLPLVAGEGAELVIPEALSLIAAAAPIKDRMRGLVRIGERRWDVVLDRDQRIMLPEKNPVTALDRLLALDEGRKMLERDIAVVDFRNPRRPTVRMNRNAVIELRQTRDLEPGGYVQ</sequence>
<keyword evidence="7 9" id="KW-0472">Membrane</keyword>
<reference evidence="11 12" key="1">
    <citation type="submission" date="2017-06" db="EMBL/GenBank/DDBJ databases">
        <authorList>
            <person name="Kim H.J."/>
            <person name="Triplett B.A."/>
        </authorList>
    </citation>
    <scope>NUCLEOTIDE SEQUENCE [LARGE SCALE GENOMIC DNA]</scope>
    <source>
        <strain evidence="11 12">DSM 29339</strain>
    </source>
</reference>
<organism evidence="11 12">
    <name type="scientific">Tropicimonas sediminicola</name>
    <dbReference type="NCBI Taxonomy" id="1031541"/>
    <lineage>
        <taxon>Bacteria</taxon>
        <taxon>Pseudomonadati</taxon>
        <taxon>Pseudomonadota</taxon>
        <taxon>Alphaproteobacteria</taxon>
        <taxon>Rhodobacterales</taxon>
        <taxon>Roseobacteraceae</taxon>
        <taxon>Tropicimonas</taxon>
    </lineage>
</organism>
<keyword evidence="12" id="KW-1185">Reference proteome</keyword>
<gene>
    <name evidence="9" type="primary">ftsQ</name>
    <name evidence="11" type="ORF">SAMN05421757_10376</name>
</gene>
<dbReference type="Gene3D" id="3.40.50.11690">
    <property type="entry name" value="Cell division protein FtsQ/DivIB"/>
    <property type="match status" value="1"/>
</dbReference>
<comment type="similarity">
    <text evidence="9">Belongs to the FtsQ/DivIB family. FtsQ subfamily.</text>
</comment>
<dbReference type="Pfam" id="PF03799">
    <property type="entry name" value="FtsQ_DivIB_C"/>
    <property type="match status" value="1"/>
</dbReference>
<dbReference type="PANTHER" id="PTHR35851:SF1">
    <property type="entry name" value="CELL DIVISION PROTEIN FTSQ"/>
    <property type="match status" value="1"/>
</dbReference>
<dbReference type="HAMAP" id="MF_00911">
    <property type="entry name" value="FtsQ_subfam"/>
    <property type="match status" value="1"/>
</dbReference>
<evidence type="ECO:0000256" key="6">
    <source>
        <dbReference type="ARBA" id="ARBA00022989"/>
    </source>
</evidence>
<dbReference type="PROSITE" id="PS51779">
    <property type="entry name" value="POTRA"/>
    <property type="match status" value="1"/>
</dbReference>
<dbReference type="InterPro" id="IPR026579">
    <property type="entry name" value="FtsQ"/>
</dbReference>
<evidence type="ECO:0000256" key="7">
    <source>
        <dbReference type="ARBA" id="ARBA00023136"/>
    </source>
</evidence>
<dbReference type="PANTHER" id="PTHR35851">
    <property type="entry name" value="CELL DIVISION PROTEIN FTSQ"/>
    <property type="match status" value="1"/>
</dbReference>
<keyword evidence="4 9" id="KW-0132">Cell division</keyword>
<accession>A0A239GRL1</accession>
<keyword evidence="5 9" id="KW-0812">Transmembrane</keyword>
<comment type="function">
    <text evidence="9">Essential cell division protein.</text>
</comment>
<dbReference type="InterPro" id="IPR045335">
    <property type="entry name" value="FtsQ_C_sf"/>
</dbReference>
<dbReference type="InterPro" id="IPR005548">
    <property type="entry name" value="Cell_div_FtsQ/DivIB_C"/>
</dbReference>
<name>A0A239GRL1_9RHOB</name>
<keyword evidence="8 9" id="KW-0131">Cell cycle</keyword>
<evidence type="ECO:0000313" key="11">
    <source>
        <dbReference type="EMBL" id="SNS71780.1"/>
    </source>
</evidence>
<dbReference type="GO" id="GO:0032153">
    <property type="term" value="C:cell division site"/>
    <property type="evidence" value="ECO:0007669"/>
    <property type="project" value="UniProtKB-UniRule"/>
</dbReference>
<evidence type="ECO:0000256" key="4">
    <source>
        <dbReference type="ARBA" id="ARBA00022618"/>
    </source>
</evidence>
<evidence type="ECO:0000256" key="5">
    <source>
        <dbReference type="ARBA" id="ARBA00022692"/>
    </source>
</evidence>
<dbReference type="GO" id="GO:0043093">
    <property type="term" value="P:FtsZ-dependent cytokinesis"/>
    <property type="evidence" value="ECO:0007669"/>
    <property type="project" value="UniProtKB-UniRule"/>
</dbReference>
<dbReference type="GO" id="GO:0090529">
    <property type="term" value="P:cell septum assembly"/>
    <property type="evidence" value="ECO:0007669"/>
    <property type="project" value="InterPro"/>
</dbReference>
<dbReference type="RefSeq" id="WP_245837856.1">
    <property type="nucleotide sequence ID" value="NZ_FZOY01000003.1"/>
</dbReference>
<evidence type="ECO:0000256" key="9">
    <source>
        <dbReference type="HAMAP-Rule" id="MF_00911"/>
    </source>
</evidence>
<dbReference type="GO" id="GO:0005886">
    <property type="term" value="C:plasma membrane"/>
    <property type="evidence" value="ECO:0007669"/>
    <property type="project" value="UniProtKB-SubCell"/>
</dbReference>